<keyword evidence="1" id="KW-1015">Disulfide bond</keyword>
<dbReference type="OrthoDB" id="10063988at2759"/>
<evidence type="ECO:0000256" key="3">
    <source>
        <dbReference type="SAM" id="Phobius"/>
    </source>
</evidence>
<dbReference type="InterPro" id="IPR000859">
    <property type="entry name" value="CUB_dom"/>
</dbReference>
<evidence type="ECO:0000259" key="5">
    <source>
        <dbReference type="PROSITE" id="PS01180"/>
    </source>
</evidence>
<dbReference type="AlphaFoldDB" id="A0A9P1N548"/>
<keyword evidence="4" id="KW-0732">Signal</keyword>
<keyword evidence="3" id="KW-0472">Membrane</keyword>
<organism evidence="6 7">
    <name type="scientific">Caenorhabditis angaria</name>
    <dbReference type="NCBI Taxonomy" id="860376"/>
    <lineage>
        <taxon>Eukaryota</taxon>
        <taxon>Metazoa</taxon>
        <taxon>Ecdysozoa</taxon>
        <taxon>Nematoda</taxon>
        <taxon>Chromadorea</taxon>
        <taxon>Rhabditida</taxon>
        <taxon>Rhabditina</taxon>
        <taxon>Rhabditomorpha</taxon>
        <taxon>Rhabditoidea</taxon>
        <taxon>Rhabditidae</taxon>
        <taxon>Peloderinae</taxon>
        <taxon>Caenorhabditis</taxon>
    </lineage>
</organism>
<dbReference type="Gene3D" id="2.60.120.290">
    <property type="entry name" value="Spermadhesin, CUB domain"/>
    <property type="match status" value="1"/>
</dbReference>
<dbReference type="SUPFAM" id="SSF49854">
    <property type="entry name" value="Spermadhesin, CUB domain"/>
    <property type="match status" value="1"/>
</dbReference>
<evidence type="ECO:0000256" key="2">
    <source>
        <dbReference type="PROSITE-ProRule" id="PRU00059"/>
    </source>
</evidence>
<keyword evidence="7" id="KW-1185">Reference proteome</keyword>
<reference evidence="6" key="1">
    <citation type="submission" date="2022-11" db="EMBL/GenBank/DDBJ databases">
        <authorList>
            <person name="Kikuchi T."/>
        </authorList>
    </citation>
    <scope>NUCLEOTIDE SEQUENCE</scope>
    <source>
        <strain evidence="6">PS1010</strain>
    </source>
</reference>
<dbReference type="EMBL" id="CANHGI010000005">
    <property type="protein sequence ID" value="CAI5451615.1"/>
    <property type="molecule type" value="Genomic_DNA"/>
</dbReference>
<feature type="transmembrane region" description="Helical" evidence="3">
    <location>
        <begin position="154"/>
        <end position="178"/>
    </location>
</feature>
<keyword evidence="3" id="KW-1133">Transmembrane helix</keyword>
<dbReference type="InterPro" id="IPR035914">
    <property type="entry name" value="Sperma_CUB_dom_sf"/>
</dbReference>
<evidence type="ECO:0000313" key="6">
    <source>
        <dbReference type="EMBL" id="CAI5451615.1"/>
    </source>
</evidence>
<dbReference type="Pfam" id="PF00431">
    <property type="entry name" value="CUB"/>
    <property type="match status" value="1"/>
</dbReference>
<comment type="caution">
    <text evidence="2">Lacks conserved residue(s) required for the propagation of feature annotation.</text>
</comment>
<accession>A0A9P1N548</accession>
<protein>
    <recommendedName>
        <fullName evidence="5">CUB domain-containing protein</fullName>
    </recommendedName>
</protein>
<gene>
    <name evidence="6" type="ORF">CAMP_LOCUS14252</name>
</gene>
<feature type="domain" description="CUB" evidence="5">
    <location>
        <begin position="24"/>
        <end position="143"/>
    </location>
</feature>
<evidence type="ECO:0000256" key="4">
    <source>
        <dbReference type="SAM" id="SignalP"/>
    </source>
</evidence>
<feature type="signal peptide" evidence="4">
    <location>
        <begin position="1"/>
        <end position="19"/>
    </location>
</feature>
<proteinExistence type="predicted"/>
<feature type="chain" id="PRO_5040386392" description="CUB domain-containing protein" evidence="4">
    <location>
        <begin position="20"/>
        <end position="203"/>
    </location>
</feature>
<keyword evidence="3" id="KW-0812">Transmembrane</keyword>
<evidence type="ECO:0000313" key="7">
    <source>
        <dbReference type="Proteomes" id="UP001152747"/>
    </source>
</evidence>
<dbReference type="Proteomes" id="UP001152747">
    <property type="component" value="Unassembled WGS sequence"/>
</dbReference>
<evidence type="ECO:0000256" key="1">
    <source>
        <dbReference type="ARBA" id="ARBA00023157"/>
    </source>
</evidence>
<sequence>MLRLLLSLIFVIFISSVDSSRCKCVEKIVLLHNLDDFRIIASPEYPRPYCQSMDCIWKIVAPDNSSKAYFYADNLDLREDDQILFYDFPLSTENGNENDTHSHSCTSDEICRFASSNQYMTIRFKTSPGFIEKYGFQGIVSAKDKPVYALLSALQAYCLPLTVLFLILLGVFVSIICCKRNSINSPHISSRDEEKLESQIFLE</sequence>
<dbReference type="PROSITE" id="PS01180">
    <property type="entry name" value="CUB"/>
    <property type="match status" value="1"/>
</dbReference>
<comment type="caution">
    <text evidence="6">The sequence shown here is derived from an EMBL/GenBank/DDBJ whole genome shotgun (WGS) entry which is preliminary data.</text>
</comment>
<name>A0A9P1N548_9PELO</name>
<dbReference type="SMART" id="SM00042">
    <property type="entry name" value="CUB"/>
    <property type="match status" value="1"/>
</dbReference>